<organism evidence="2 3">
    <name type="scientific">Leucobacter chromiireducens subsp. solipictus</name>
    <dbReference type="NCBI Taxonomy" id="398235"/>
    <lineage>
        <taxon>Bacteria</taxon>
        <taxon>Bacillati</taxon>
        <taxon>Actinomycetota</taxon>
        <taxon>Actinomycetes</taxon>
        <taxon>Micrococcales</taxon>
        <taxon>Microbacteriaceae</taxon>
        <taxon>Leucobacter</taxon>
    </lineage>
</organism>
<keyword evidence="3" id="KW-1185">Reference proteome</keyword>
<evidence type="ECO:0000313" key="2">
    <source>
        <dbReference type="EMBL" id="MBL3679087.1"/>
    </source>
</evidence>
<evidence type="ECO:0000256" key="1">
    <source>
        <dbReference type="SAM" id="Phobius"/>
    </source>
</evidence>
<keyword evidence="1" id="KW-0812">Transmembrane</keyword>
<dbReference type="Proteomes" id="UP001645859">
    <property type="component" value="Unassembled WGS sequence"/>
</dbReference>
<gene>
    <name evidence="2" type="ORF">D3230_07215</name>
</gene>
<sequence length="400" mass="41356">MLRIAFFLGIGCLLGGIVAAIVGPPGAGGWQIPVGLTLAIVAGTLVLISRAFRGVPVVPAEVVAAARAANRLGVARVDVLSETGTRVNEQPLCELTLTVQPGPDAGAAPFRVRIRQVIPVSQIAGYAPGTRHVAALLSASGPELVLLDDPVATVAWAGVDIPEADAAGAVLTPQGGVLRADGSRRRPLIGTGRRGRPARVVVYILAAAVAAGAVLWPLRPALALSASALADGRLHADLREPAYLPESIATLTAAIGHENAFDVVVTEDFMTVQAPVVPDSGTASDEWQLRRGVVEHRGPALIQPRAAAEQFPLDEVSWDAFGPALVEGAKLAEAAGITGITSEVLAEAHFTVQRSTDSDVHSDSFGQSVGPVTVRFSLHGPYDAAFFEMAPDGSGLRITQ</sequence>
<keyword evidence="1" id="KW-0472">Membrane</keyword>
<dbReference type="RefSeq" id="WP_202344348.1">
    <property type="nucleotide sequence ID" value="NZ_BAAAPI010000013.1"/>
</dbReference>
<keyword evidence="1" id="KW-1133">Transmembrane helix</keyword>
<dbReference type="EMBL" id="QYAC01000003">
    <property type="protein sequence ID" value="MBL3679087.1"/>
    <property type="molecule type" value="Genomic_DNA"/>
</dbReference>
<protein>
    <submittedName>
        <fullName evidence="2">Uncharacterized protein</fullName>
    </submittedName>
</protein>
<feature type="transmembrane region" description="Helical" evidence="1">
    <location>
        <begin position="30"/>
        <end position="48"/>
    </location>
</feature>
<reference evidence="2 3" key="1">
    <citation type="submission" date="2018-09" db="EMBL/GenBank/DDBJ databases">
        <title>Comparative genomics of Leucobacter spp.</title>
        <authorList>
            <person name="Reis A.C."/>
            <person name="Kolvenbach B.A."/>
            <person name="Corvini P.F.X."/>
            <person name="Nunes O.C."/>
        </authorList>
    </citation>
    <scope>NUCLEOTIDE SEQUENCE [LARGE SCALE GENOMIC DNA]</scope>
    <source>
        <strain evidence="2 3">TAN 31504</strain>
    </source>
</reference>
<comment type="caution">
    <text evidence="2">The sequence shown here is derived from an EMBL/GenBank/DDBJ whole genome shotgun (WGS) entry which is preliminary data.</text>
</comment>
<proteinExistence type="predicted"/>
<feature type="transmembrane region" description="Helical" evidence="1">
    <location>
        <begin position="200"/>
        <end position="218"/>
    </location>
</feature>
<name>A0ABS1SFJ6_9MICO</name>
<evidence type="ECO:0000313" key="3">
    <source>
        <dbReference type="Proteomes" id="UP001645859"/>
    </source>
</evidence>
<accession>A0ABS1SFJ6</accession>